<dbReference type="Proteomes" id="UP000266841">
    <property type="component" value="Unassembled WGS sequence"/>
</dbReference>
<dbReference type="EMBL" id="AGNL01050565">
    <property type="protein sequence ID" value="EJK43843.1"/>
    <property type="molecule type" value="Genomic_DNA"/>
</dbReference>
<name>K0QY82_THAOC</name>
<keyword evidence="3" id="KW-1185">Reference proteome</keyword>
<evidence type="ECO:0000313" key="2">
    <source>
        <dbReference type="EMBL" id="EJK43843.1"/>
    </source>
</evidence>
<feature type="compositionally biased region" description="Basic and acidic residues" evidence="1">
    <location>
        <begin position="85"/>
        <end position="97"/>
    </location>
</feature>
<accession>K0QY82</accession>
<proteinExistence type="predicted"/>
<sequence length="114" mass="11659">MKGRSPDETAAAGRVTSVHQQERGSADQPDQPSNPAQPSEDTEDSSDGTSFVAQESPPARPSGSSSGDDTPCVAVEGGFTPTASEGREKDPRDDDTGKSTTSSTSVGLTPYGSK</sequence>
<gene>
    <name evidence="2" type="ORF">THAOC_37672</name>
</gene>
<protein>
    <submittedName>
        <fullName evidence="2">Uncharacterized protein</fullName>
    </submittedName>
</protein>
<comment type="caution">
    <text evidence="2">The sequence shown here is derived from an EMBL/GenBank/DDBJ whole genome shotgun (WGS) entry which is preliminary data.</text>
</comment>
<feature type="compositionally biased region" description="Polar residues" evidence="1">
    <location>
        <begin position="28"/>
        <end position="37"/>
    </location>
</feature>
<organism evidence="2 3">
    <name type="scientific">Thalassiosira oceanica</name>
    <name type="common">Marine diatom</name>
    <dbReference type="NCBI Taxonomy" id="159749"/>
    <lineage>
        <taxon>Eukaryota</taxon>
        <taxon>Sar</taxon>
        <taxon>Stramenopiles</taxon>
        <taxon>Ochrophyta</taxon>
        <taxon>Bacillariophyta</taxon>
        <taxon>Coscinodiscophyceae</taxon>
        <taxon>Thalassiosirophycidae</taxon>
        <taxon>Thalassiosirales</taxon>
        <taxon>Thalassiosiraceae</taxon>
        <taxon>Thalassiosira</taxon>
    </lineage>
</organism>
<reference evidence="2 3" key="1">
    <citation type="journal article" date="2012" name="Genome Biol.">
        <title>Genome and low-iron response of an oceanic diatom adapted to chronic iron limitation.</title>
        <authorList>
            <person name="Lommer M."/>
            <person name="Specht M."/>
            <person name="Roy A.S."/>
            <person name="Kraemer L."/>
            <person name="Andreson R."/>
            <person name="Gutowska M.A."/>
            <person name="Wolf J."/>
            <person name="Bergner S.V."/>
            <person name="Schilhabel M.B."/>
            <person name="Klostermeier U.C."/>
            <person name="Beiko R.G."/>
            <person name="Rosenstiel P."/>
            <person name="Hippler M."/>
            <person name="Laroche J."/>
        </authorList>
    </citation>
    <scope>NUCLEOTIDE SEQUENCE [LARGE SCALE GENOMIC DNA]</scope>
    <source>
        <strain evidence="2 3">CCMP1005</strain>
    </source>
</reference>
<feature type="region of interest" description="Disordered" evidence="1">
    <location>
        <begin position="1"/>
        <end position="114"/>
    </location>
</feature>
<evidence type="ECO:0000256" key="1">
    <source>
        <dbReference type="SAM" id="MobiDB-lite"/>
    </source>
</evidence>
<dbReference type="AlphaFoldDB" id="K0QY82"/>
<evidence type="ECO:0000313" key="3">
    <source>
        <dbReference type="Proteomes" id="UP000266841"/>
    </source>
</evidence>